<evidence type="ECO:0000313" key="2">
    <source>
        <dbReference type="EMBL" id="KMM72495.1"/>
    </source>
</evidence>
<gene>
    <name evidence="2" type="ORF">CPAG_08789</name>
</gene>
<dbReference type="EMBL" id="DS268114">
    <property type="protein sequence ID" value="KMM72495.1"/>
    <property type="molecule type" value="Genomic_DNA"/>
</dbReference>
<name>A0A0J6FSV5_COCPO</name>
<sequence>MQQGTGDLLDSHCAVVRAYAPLLREGQAGTRVSVGWNRNIEHGSSQRGSPDPKPARLCWDKWTSPVPENKGLMLSALSSPCRVAARLSKRISAAQSFGPRQTPASSSPNSTVQNVLCSGYIATGGDLVFQLAENTVASSEIGASPGAIITIARRGWGYPMAHKAHLGPFFCKWTMAIMALGLLFGSSFAMRRLEEINPAMPFR</sequence>
<keyword evidence="1" id="KW-0472">Membrane</keyword>
<feature type="transmembrane region" description="Helical" evidence="1">
    <location>
        <begin position="173"/>
        <end position="193"/>
    </location>
</feature>
<evidence type="ECO:0000313" key="3">
    <source>
        <dbReference type="Proteomes" id="UP000054567"/>
    </source>
</evidence>
<proteinExistence type="predicted"/>
<reference evidence="2 3" key="1">
    <citation type="submission" date="2007-06" db="EMBL/GenBank/DDBJ databases">
        <title>The Genome Sequence of Coccidioides posadasii RMSCC_3488.</title>
        <authorList>
            <consortium name="Coccidioides Genome Resources Consortium"/>
            <consortium name="The Broad Institute Genome Sequencing Platform"/>
            <person name="Henn M.R."/>
            <person name="Sykes S."/>
            <person name="Young S."/>
            <person name="Jaffe D."/>
            <person name="Berlin A."/>
            <person name="Alvarez P."/>
            <person name="Butler J."/>
            <person name="Gnerre S."/>
            <person name="Grabherr M."/>
            <person name="Mauceli E."/>
            <person name="Brockman W."/>
            <person name="Kodira C."/>
            <person name="Alvarado L."/>
            <person name="Zeng Q."/>
            <person name="Crawford M."/>
            <person name="Antoine C."/>
            <person name="Devon K."/>
            <person name="Galgiani J."/>
            <person name="Orsborn K."/>
            <person name="Lewis M.L."/>
            <person name="Nusbaum C."/>
            <person name="Galagan J."/>
            <person name="Birren B."/>
        </authorList>
    </citation>
    <scope>NUCLEOTIDE SEQUENCE [LARGE SCALE GENOMIC DNA]</scope>
    <source>
        <strain evidence="2 3">RMSCC 3488</strain>
    </source>
</reference>
<accession>A0A0J6FSV5</accession>
<reference evidence="3" key="2">
    <citation type="journal article" date="2009" name="Genome Res.">
        <title>Comparative genomic analyses of the human fungal pathogens Coccidioides and their relatives.</title>
        <authorList>
            <person name="Sharpton T.J."/>
            <person name="Stajich J.E."/>
            <person name="Rounsley S.D."/>
            <person name="Gardner M.J."/>
            <person name="Wortman J.R."/>
            <person name="Jordar V.S."/>
            <person name="Maiti R."/>
            <person name="Kodira C.D."/>
            <person name="Neafsey D.E."/>
            <person name="Zeng Q."/>
            <person name="Hung C.-Y."/>
            <person name="McMahan C."/>
            <person name="Muszewska A."/>
            <person name="Grynberg M."/>
            <person name="Mandel M.A."/>
            <person name="Kellner E.M."/>
            <person name="Barker B.M."/>
            <person name="Galgiani J.N."/>
            <person name="Orbach M.J."/>
            <person name="Kirkland T.N."/>
            <person name="Cole G.T."/>
            <person name="Henn M.R."/>
            <person name="Birren B.W."/>
            <person name="Taylor J.W."/>
        </authorList>
    </citation>
    <scope>NUCLEOTIDE SEQUENCE [LARGE SCALE GENOMIC DNA]</scope>
    <source>
        <strain evidence="3">RMSCC 3488</strain>
    </source>
</reference>
<dbReference type="AlphaFoldDB" id="A0A0J6FSV5"/>
<keyword evidence="1" id="KW-0812">Transmembrane</keyword>
<organism evidence="2 3">
    <name type="scientific">Coccidioides posadasii RMSCC 3488</name>
    <dbReference type="NCBI Taxonomy" id="454284"/>
    <lineage>
        <taxon>Eukaryota</taxon>
        <taxon>Fungi</taxon>
        <taxon>Dikarya</taxon>
        <taxon>Ascomycota</taxon>
        <taxon>Pezizomycotina</taxon>
        <taxon>Eurotiomycetes</taxon>
        <taxon>Eurotiomycetidae</taxon>
        <taxon>Onygenales</taxon>
        <taxon>Onygenaceae</taxon>
        <taxon>Coccidioides</taxon>
    </lineage>
</organism>
<reference evidence="3" key="3">
    <citation type="journal article" date="2010" name="Genome Res.">
        <title>Population genomic sequencing of Coccidioides fungi reveals recent hybridization and transposon control.</title>
        <authorList>
            <person name="Neafsey D.E."/>
            <person name="Barker B.M."/>
            <person name="Sharpton T.J."/>
            <person name="Stajich J.E."/>
            <person name="Park D.J."/>
            <person name="Whiston E."/>
            <person name="Hung C.-Y."/>
            <person name="McMahan C."/>
            <person name="White J."/>
            <person name="Sykes S."/>
            <person name="Heiman D."/>
            <person name="Young S."/>
            <person name="Zeng Q."/>
            <person name="Abouelleil A."/>
            <person name="Aftuck L."/>
            <person name="Bessette D."/>
            <person name="Brown A."/>
            <person name="FitzGerald M."/>
            <person name="Lui A."/>
            <person name="Macdonald J.P."/>
            <person name="Priest M."/>
            <person name="Orbach M.J."/>
            <person name="Galgiani J.N."/>
            <person name="Kirkland T.N."/>
            <person name="Cole G.T."/>
            <person name="Birren B.W."/>
            <person name="Henn M.R."/>
            <person name="Taylor J.W."/>
            <person name="Rounsley S.D."/>
        </authorList>
    </citation>
    <scope>NUCLEOTIDE SEQUENCE [LARGE SCALE GENOMIC DNA]</scope>
    <source>
        <strain evidence="3">RMSCC 3488</strain>
    </source>
</reference>
<evidence type="ECO:0000256" key="1">
    <source>
        <dbReference type="SAM" id="Phobius"/>
    </source>
</evidence>
<keyword evidence="1" id="KW-1133">Transmembrane helix</keyword>
<dbReference type="Proteomes" id="UP000054567">
    <property type="component" value="Unassembled WGS sequence"/>
</dbReference>
<protein>
    <submittedName>
        <fullName evidence="2">Uncharacterized protein</fullName>
    </submittedName>
</protein>
<dbReference type="VEuPathDB" id="FungiDB:CPAG_08789"/>